<keyword evidence="9" id="KW-1185">Reference proteome</keyword>
<evidence type="ECO:0000256" key="1">
    <source>
        <dbReference type="ARBA" id="ARBA00022679"/>
    </source>
</evidence>
<dbReference type="Proteomes" id="UP001589750">
    <property type="component" value="Unassembled WGS sequence"/>
</dbReference>
<accession>A0ABV5KAH8</accession>
<evidence type="ECO:0000256" key="5">
    <source>
        <dbReference type="SAM" id="Phobius"/>
    </source>
</evidence>
<feature type="domain" description="Histidine kinase/HSP90-like ATPase" evidence="6">
    <location>
        <begin position="332"/>
        <end position="419"/>
    </location>
</feature>
<feature type="region of interest" description="Disordered" evidence="4">
    <location>
        <begin position="396"/>
        <end position="425"/>
    </location>
</feature>
<protein>
    <submittedName>
        <fullName evidence="8">PspC domain-containing protein</fullName>
    </submittedName>
</protein>
<dbReference type="Gene3D" id="3.30.565.10">
    <property type="entry name" value="Histidine kinase-like ATPase, C-terminal domain"/>
    <property type="match status" value="1"/>
</dbReference>
<dbReference type="InterPro" id="IPR050482">
    <property type="entry name" value="Sensor_HK_TwoCompSys"/>
</dbReference>
<dbReference type="RefSeq" id="WP_140007676.1">
    <property type="nucleotide sequence ID" value="NZ_JBHMDG010000012.1"/>
</dbReference>
<gene>
    <name evidence="8" type="ORF">ACFFRI_11825</name>
</gene>
<name>A0ABV5KAH8_9ACTN</name>
<dbReference type="PANTHER" id="PTHR24421">
    <property type="entry name" value="NITRATE/NITRITE SENSOR PROTEIN NARX-RELATED"/>
    <property type="match status" value="1"/>
</dbReference>
<keyword evidence="3" id="KW-0902">Two-component regulatory system</keyword>
<feature type="transmembrane region" description="Helical" evidence="5">
    <location>
        <begin position="96"/>
        <end position="114"/>
    </location>
</feature>
<evidence type="ECO:0000313" key="8">
    <source>
        <dbReference type="EMBL" id="MFB9313733.1"/>
    </source>
</evidence>
<keyword evidence="5" id="KW-1133">Transmembrane helix</keyword>
<feature type="transmembrane region" description="Helical" evidence="5">
    <location>
        <begin position="40"/>
        <end position="67"/>
    </location>
</feature>
<evidence type="ECO:0000256" key="3">
    <source>
        <dbReference type="ARBA" id="ARBA00023012"/>
    </source>
</evidence>
<organism evidence="8 9">
    <name type="scientific">Nocardioides plantarum</name>
    <dbReference type="NCBI Taxonomy" id="29299"/>
    <lineage>
        <taxon>Bacteria</taxon>
        <taxon>Bacillati</taxon>
        <taxon>Actinomycetota</taxon>
        <taxon>Actinomycetes</taxon>
        <taxon>Propionibacteriales</taxon>
        <taxon>Nocardioidaceae</taxon>
        <taxon>Nocardioides</taxon>
    </lineage>
</organism>
<feature type="transmembrane region" description="Helical" evidence="5">
    <location>
        <begin position="203"/>
        <end position="222"/>
    </location>
</feature>
<evidence type="ECO:0000256" key="4">
    <source>
        <dbReference type="SAM" id="MobiDB-lite"/>
    </source>
</evidence>
<dbReference type="Pfam" id="PF04024">
    <property type="entry name" value="PspC"/>
    <property type="match status" value="1"/>
</dbReference>
<dbReference type="EMBL" id="JBHMDG010000012">
    <property type="protein sequence ID" value="MFB9313733.1"/>
    <property type="molecule type" value="Genomic_DNA"/>
</dbReference>
<dbReference type="SUPFAM" id="SSF55874">
    <property type="entry name" value="ATPase domain of HSP90 chaperone/DNA topoisomerase II/histidine kinase"/>
    <property type="match status" value="1"/>
</dbReference>
<keyword evidence="1" id="KW-0808">Transferase</keyword>
<dbReference type="CDD" id="cd16917">
    <property type="entry name" value="HATPase_UhpB-NarQ-NarX-like"/>
    <property type="match status" value="1"/>
</dbReference>
<dbReference type="Pfam" id="PF02518">
    <property type="entry name" value="HATPase_c"/>
    <property type="match status" value="1"/>
</dbReference>
<feature type="transmembrane region" description="Helical" evidence="5">
    <location>
        <begin position="171"/>
        <end position="191"/>
    </location>
</feature>
<evidence type="ECO:0000259" key="6">
    <source>
        <dbReference type="Pfam" id="PF02518"/>
    </source>
</evidence>
<keyword evidence="5" id="KW-0472">Membrane</keyword>
<evidence type="ECO:0000313" key="9">
    <source>
        <dbReference type="Proteomes" id="UP001589750"/>
    </source>
</evidence>
<keyword evidence="2" id="KW-0418">Kinase</keyword>
<dbReference type="InterPro" id="IPR007168">
    <property type="entry name" value="Phageshock_PspC_N"/>
</dbReference>
<dbReference type="InterPro" id="IPR003594">
    <property type="entry name" value="HATPase_dom"/>
</dbReference>
<evidence type="ECO:0000256" key="2">
    <source>
        <dbReference type="ARBA" id="ARBA00022777"/>
    </source>
</evidence>
<dbReference type="PANTHER" id="PTHR24421:SF61">
    <property type="entry name" value="OXYGEN SENSOR HISTIDINE KINASE NREB"/>
    <property type="match status" value="1"/>
</dbReference>
<dbReference type="InterPro" id="IPR036890">
    <property type="entry name" value="HATPase_C_sf"/>
</dbReference>
<reference evidence="8 9" key="1">
    <citation type="submission" date="2024-09" db="EMBL/GenBank/DDBJ databases">
        <authorList>
            <person name="Sun Q."/>
            <person name="Mori K."/>
        </authorList>
    </citation>
    <scope>NUCLEOTIDE SEQUENCE [LARGE SCALE GENOMIC DNA]</scope>
    <source>
        <strain evidence="8 9">JCM 9626</strain>
    </source>
</reference>
<feature type="domain" description="Phage shock protein PspC N-terminal" evidence="7">
    <location>
        <begin position="14"/>
        <end position="69"/>
    </location>
</feature>
<comment type="caution">
    <text evidence="8">The sequence shown here is derived from an EMBL/GenBank/DDBJ whole genome shotgun (WGS) entry which is preliminary data.</text>
</comment>
<proteinExistence type="predicted"/>
<evidence type="ECO:0000259" key="7">
    <source>
        <dbReference type="Pfam" id="PF04024"/>
    </source>
</evidence>
<keyword evidence="5" id="KW-0812">Transmembrane</keyword>
<feature type="transmembrane region" description="Helical" evidence="5">
    <location>
        <begin position="120"/>
        <end position="140"/>
    </location>
</feature>
<sequence length="425" mass="45210">MTTFPDAPVRQHRRASRDLDDATVGGVASGLAHHLAWPVLWVRLGFVVTTALGGLGLALYAAFWVLLPAGPGFTHAAPGLESATRGGRRPGVRRRLSDAGPVIVLGAMGVAAILTVEAVLGRGAVFWPVAIAVVGVALLWRQADEAQRERWFDTGRVDPVRIVFGSGGWASYARVGIGLALLLAALFVLGFDQGSLRQARGSVIAGGLGVLAIGLVLGPWVWRLATELTEERAERVRTQERADVAAHLHDSVLQTLALIQKNAGDQATVSRLARAQERDLRSWLFADEATDESSVASALRGVAAEVEDAHGTSVDVVTVGDAAYDDSLRAVVAATRESLTNAAQHAGVPRVDVYAEITDAAVDVFVRDRGVGFDLADVAEDRHGVRHSIIDRMRRHGGTAEVRSEPGSGTEVRLHLPRTRHGDPT</sequence>